<name>A0A8S5UN98_9CAUD</name>
<sequence>MAIRKQKKTENKKAYHCGECRFGQWITDNQRHYDLLGRPICVRCHFTNEYMVRSERACYRFEPKKDLTNGFYPPAELCETK</sequence>
<organism evidence="1">
    <name type="scientific">Siphoviridae sp. ctzr51</name>
    <dbReference type="NCBI Taxonomy" id="2825751"/>
    <lineage>
        <taxon>Viruses</taxon>
        <taxon>Duplodnaviria</taxon>
        <taxon>Heunggongvirae</taxon>
        <taxon>Uroviricota</taxon>
        <taxon>Caudoviricetes</taxon>
    </lineage>
</organism>
<dbReference type="EMBL" id="BK016111">
    <property type="protein sequence ID" value="DAF95900.1"/>
    <property type="molecule type" value="Genomic_DNA"/>
</dbReference>
<reference evidence="1" key="1">
    <citation type="journal article" date="2021" name="Proc. Natl. Acad. Sci. U.S.A.">
        <title>A Catalog of Tens of Thousands of Viruses from Human Metagenomes Reveals Hidden Associations with Chronic Diseases.</title>
        <authorList>
            <person name="Tisza M.J."/>
            <person name="Buck C.B."/>
        </authorList>
    </citation>
    <scope>NUCLEOTIDE SEQUENCE</scope>
    <source>
        <strain evidence="1">Ctzr51</strain>
    </source>
</reference>
<accession>A0A8S5UN98</accession>
<proteinExistence type="predicted"/>
<protein>
    <submittedName>
        <fullName evidence="1">Uncharacterized protein</fullName>
    </submittedName>
</protein>
<evidence type="ECO:0000313" key="1">
    <source>
        <dbReference type="EMBL" id="DAF95900.1"/>
    </source>
</evidence>